<feature type="transmembrane region" description="Helical" evidence="1">
    <location>
        <begin position="86"/>
        <end position="103"/>
    </location>
</feature>
<evidence type="ECO:0000313" key="2">
    <source>
        <dbReference type="EMBL" id="MEL3974260.1"/>
    </source>
</evidence>
<proteinExistence type="predicted"/>
<organism evidence="2 3">
    <name type="scientific">Rossellomorea oryzaecorticis</name>
    <dbReference type="NCBI Taxonomy" id="1396505"/>
    <lineage>
        <taxon>Bacteria</taxon>
        <taxon>Bacillati</taxon>
        <taxon>Bacillota</taxon>
        <taxon>Bacilli</taxon>
        <taxon>Bacillales</taxon>
        <taxon>Bacillaceae</taxon>
        <taxon>Rossellomorea</taxon>
    </lineage>
</organism>
<accession>A0ABU9KDR4</accession>
<keyword evidence="1" id="KW-0472">Membrane</keyword>
<feature type="transmembrane region" description="Helical" evidence="1">
    <location>
        <begin position="333"/>
        <end position="349"/>
    </location>
</feature>
<dbReference type="RefSeq" id="WP_341985780.1">
    <property type="nucleotide sequence ID" value="NZ_JBBYAF010000047.1"/>
</dbReference>
<name>A0ABU9KDR4_9BACI</name>
<comment type="caution">
    <text evidence="2">The sequence shown here is derived from an EMBL/GenBank/DDBJ whole genome shotgun (WGS) entry which is preliminary data.</text>
</comment>
<protein>
    <recommendedName>
        <fullName evidence="4">Glycosyltransferase RgtA/B/C/D-like domain-containing protein</fullName>
    </recommendedName>
</protein>
<reference evidence="2 3" key="1">
    <citation type="submission" date="2024-04" db="EMBL/GenBank/DDBJ databases">
        <title>Bacillus oryzaecorticis sp. nov., a moderately halophilic bacterium isolated from rice husks.</title>
        <authorList>
            <person name="Zhu H.-S."/>
        </authorList>
    </citation>
    <scope>NUCLEOTIDE SEQUENCE [LARGE SCALE GENOMIC DNA]</scope>
    <source>
        <strain evidence="2 3">ZC255</strain>
    </source>
</reference>
<keyword evidence="1" id="KW-0812">Transmembrane</keyword>
<keyword evidence="3" id="KW-1185">Reference proteome</keyword>
<feature type="transmembrane region" description="Helical" evidence="1">
    <location>
        <begin position="59"/>
        <end position="74"/>
    </location>
</feature>
<feature type="transmembrane region" description="Helical" evidence="1">
    <location>
        <begin position="273"/>
        <end position="295"/>
    </location>
</feature>
<gene>
    <name evidence="2" type="ORF">AAEO50_18390</name>
</gene>
<dbReference type="Proteomes" id="UP001389717">
    <property type="component" value="Unassembled WGS sequence"/>
</dbReference>
<feature type="transmembrane region" description="Helical" evidence="1">
    <location>
        <begin position="307"/>
        <end position="327"/>
    </location>
</feature>
<feature type="transmembrane region" description="Helical" evidence="1">
    <location>
        <begin position="162"/>
        <end position="187"/>
    </location>
</feature>
<evidence type="ECO:0008006" key="4">
    <source>
        <dbReference type="Google" id="ProtNLM"/>
    </source>
</evidence>
<keyword evidence="1" id="KW-1133">Transmembrane helix</keyword>
<dbReference type="EMBL" id="JBBYAF010000047">
    <property type="protein sequence ID" value="MEL3974260.1"/>
    <property type="molecule type" value="Genomic_DNA"/>
</dbReference>
<sequence>MTNDNQLKRWMMAAAGLFLAYAAYKLYLLPSYASSWDEVDYALGVLEFDVLKMQPHFPGYPFYILGGMLLHVFIEDPIRSLQAFNTILWISSILPVFWLFRNYLCKKKAIIAVVLLFSLSYPGIMMVQPMSEGAAISILWWYLWSLHRAVTLNTKDAAVLPIVFFSLLLGIRLSYIAFGLGFIYYWYRFWIEHEEFNSKTRTVLYHLLLIVISQGVWVSALAANTGSLNTLMQIAFGFTGGHFTEWGGAAGSESNVLQRTGTYLFTNIFWNGLFSQSVLIMTISILLFILAFKHLKGLRWKNIDRGTLLILVCFSSYLLWGLLAQNIDKPRHILPLALLLGFFLIGTWLREVTKVIRGLLILWLMFHMGTGLKALKEYDATPPAVYQSAAFFSEKNDDSPIMVYTWEETRIFAYLDVDFSHKRVLTYSQFLQDIKHTGKDIYITNRVVNGFKQQGVDLGERIIEVGSFHSQEMFDPVYSTIKVYKWKEKKGEKP</sequence>
<feature type="transmembrane region" description="Helical" evidence="1">
    <location>
        <begin position="203"/>
        <end position="223"/>
    </location>
</feature>
<evidence type="ECO:0000256" key="1">
    <source>
        <dbReference type="SAM" id="Phobius"/>
    </source>
</evidence>
<evidence type="ECO:0000313" key="3">
    <source>
        <dbReference type="Proteomes" id="UP001389717"/>
    </source>
</evidence>
<feature type="transmembrane region" description="Helical" evidence="1">
    <location>
        <begin position="109"/>
        <end position="127"/>
    </location>
</feature>